<name>A0A699WQM4_TANCI</name>
<dbReference type="EMBL" id="BKCJ011714272">
    <property type="protein sequence ID" value="GFD48058.1"/>
    <property type="molecule type" value="Genomic_DNA"/>
</dbReference>
<gene>
    <name evidence="1" type="ORF">Tci_920027</name>
</gene>
<comment type="caution">
    <text evidence="1">The sequence shown here is derived from an EMBL/GenBank/DDBJ whole genome shotgun (WGS) entry which is preliminary data.</text>
</comment>
<evidence type="ECO:0000313" key="1">
    <source>
        <dbReference type="EMBL" id="GFD48058.1"/>
    </source>
</evidence>
<sequence>ILGVLQGKGYWVRAKETTGWFLEFDKQNEDNSDSEDEQSIGTIKEDFGGSDGEMEGENNVSVVPDTMREEENVQVEVDGNDFKENNSDDPFNLYHLLNKKKNTEKSNNT</sequence>
<reference evidence="1" key="1">
    <citation type="journal article" date="2019" name="Sci. Rep.">
        <title>Draft genome of Tanacetum cinerariifolium, the natural source of mosquito coil.</title>
        <authorList>
            <person name="Yamashiro T."/>
            <person name="Shiraishi A."/>
            <person name="Satake H."/>
            <person name="Nakayama K."/>
        </authorList>
    </citation>
    <scope>NUCLEOTIDE SEQUENCE</scope>
</reference>
<protein>
    <submittedName>
        <fullName evidence="1">Nucleotide-binding alpha-beta plait domain-containing protein</fullName>
    </submittedName>
</protein>
<feature type="non-terminal residue" evidence="1">
    <location>
        <position position="1"/>
    </location>
</feature>
<dbReference type="AlphaFoldDB" id="A0A699WQM4"/>
<organism evidence="1">
    <name type="scientific">Tanacetum cinerariifolium</name>
    <name type="common">Dalmatian daisy</name>
    <name type="synonym">Chrysanthemum cinerariifolium</name>
    <dbReference type="NCBI Taxonomy" id="118510"/>
    <lineage>
        <taxon>Eukaryota</taxon>
        <taxon>Viridiplantae</taxon>
        <taxon>Streptophyta</taxon>
        <taxon>Embryophyta</taxon>
        <taxon>Tracheophyta</taxon>
        <taxon>Spermatophyta</taxon>
        <taxon>Magnoliopsida</taxon>
        <taxon>eudicotyledons</taxon>
        <taxon>Gunneridae</taxon>
        <taxon>Pentapetalae</taxon>
        <taxon>asterids</taxon>
        <taxon>campanulids</taxon>
        <taxon>Asterales</taxon>
        <taxon>Asteraceae</taxon>
        <taxon>Asteroideae</taxon>
        <taxon>Anthemideae</taxon>
        <taxon>Anthemidinae</taxon>
        <taxon>Tanacetum</taxon>
    </lineage>
</organism>
<accession>A0A699WQM4</accession>
<proteinExistence type="predicted"/>